<evidence type="ECO:0000256" key="1">
    <source>
        <dbReference type="SAM" id="Phobius"/>
    </source>
</evidence>
<keyword evidence="3" id="KW-1185">Reference proteome</keyword>
<organism evidence="2 3">
    <name type="scientific">Trifolium medium</name>
    <dbReference type="NCBI Taxonomy" id="97028"/>
    <lineage>
        <taxon>Eukaryota</taxon>
        <taxon>Viridiplantae</taxon>
        <taxon>Streptophyta</taxon>
        <taxon>Embryophyta</taxon>
        <taxon>Tracheophyta</taxon>
        <taxon>Spermatophyta</taxon>
        <taxon>Magnoliopsida</taxon>
        <taxon>eudicotyledons</taxon>
        <taxon>Gunneridae</taxon>
        <taxon>Pentapetalae</taxon>
        <taxon>rosids</taxon>
        <taxon>fabids</taxon>
        <taxon>Fabales</taxon>
        <taxon>Fabaceae</taxon>
        <taxon>Papilionoideae</taxon>
        <taxon>50 kb inversion clade</taxon>
        <taxon>NPAAA clade</taxon>
        <taxon>Hologalegina</taxon>
        <taxon>IRL clade</taxon>
        <taxon>Trifolieae</taxon>
        <taxon>Trifolium</taxon>
    </lineage>
</organism>
<keyword evidence="1" id="KW-0812">Transmembrane</keyword>
<keyword evidence="1" id="KW-1133">Transmembrane helix</keyword>
<reference evidence="2 3" key="1">
    <citation type="journal article" date="2018" name="Front. Plant Sci.">
        <title>Red Clover (Trifolium pratense) and Zigzag Clover (T. medium) - A Picture of Genomic Similarities and Differences.</title>
        <authorList>
            <person name="Dluhosova J."/>
            <person name="Istvanek J."/>
            <person name="Nedelnik J."/>
            <person name="Repkova J."/>
        </authorList>
    </citation>
    <scope>NUCLEOTIDE SEQUENCE [LARGE SCALE GENOMIC DNA]</scope>
    <source>
        <strain evidence="3">cv. 10/8</strain>
        <tissue evidence="2">Leaf</tissue>
    </source>
</reference>
<feature type="transmembrane region" description="Helical" evidence="1">
    <location>
        <begin position="28"/>
        <end position="50"/>
    </location>
</feature>
<evidence type="ECO:0000313" key="3">
    <source>
        <dbReference type="Proteomes" id="UP000265520"/>
    </source>
</evidence>
<sequence length="67" mass="7153">MEIAFFSACSGICAARNANVLVVLSFLVAAPCTGVTCAVRNIVAGTWFLFRILRRAHGVATPRAELE</sequence>
<feature type="non-terminal residue" evidence="2">
    <location>
        <position position="67"/>
    </location>
</feature>
<accession>A0A392U7D9</accession>
<dbReference type="EMBL" id="LXQA010741029">
    <property type="protein sequence ID" value="MCI68694.1"/>
    <property type="molecule type" value="Genomic_DNA"/>
</dbReference>
<dbReference type="AlphaFoldDB" id="A0A392U7D9"/>
<protein>
    <submittedName>
        <fullName evidence="2">Uncharacterized protein</fullName>
    </submittedName>
</protein>
<dbReference type="Proteomes" id="UP000265520">
    <property type="component" value="Unassembled WGS sequence"/>
</dbReference>
<comment type="caution">
    <text evidence="2">The sequence shown here is derived from an EMBL/GenBank/DDBJ whole genome shotgun (WGS) entry which is preliminary data.</text>
</comment>
<keyword evidence="1" id="KW-0472">Membrane</keyword>
<proteinExistence type="predicted"/>
<name>A0A392U7D9_9FABA</name>
<evidence type="ECO:0000313" key="2">
    <source>
        <dbReference type="EMBL" id="MCI68694.1"/>
    </source>
</evidence>